<keyword evidence="2" id="KW-1003">Cell membrane</keyword>
<evidence type="ECO:0000256" key="7">
    <source>
        <dbReference type="SAM" id="Phobius"/>
    </source>
</evidence>
<sequence length="146" mass="16281">MSPHGEVAVAYGWLFLRTLIVLGGVLALAYVALRLLARHVKRRSPSSEGHIEVLERHFIEPRRSLLVVRTGEQHWLLASTEHGLQPLGELNPEPWQSTEAPSLEAPDPDACDLALPLHETPTDERISVSPAELSTREHAENVETHR</sequence>
<evidence type="ECO:0000256" key="2">
    <source>
        <dbReference type="ARBA" id="ARBA00022475"/>
    </source>
</evidence>
<reference evidence="8 9" key="1">
    <citation type="submission" date="2018-05" db="EMBL/GenBank/DDBJ databases">
        <title>Lujinxingia marina gen. nov. sp. nov., a new facultative anaerobic member of the class Deltaproteobacteria, and proposal of Lujinxingaceae fam. nov.</title>
        <authorList>
            <person name="Li C.-M."/>
        </authorList>
    </citation>
    <scope>NUCLEOTIDE SEQUENCE [LARGE SCALE GENOMIC DNA]</scope>
    <source>
        <strain evidence="8 9">B210</strain>
    </source>
</reference>
<accession>A0A328C5I0</accession>
<keyword evidence="5 7" id="KW-0472">Membrane</keyword>
<evidence type="ECO:0000256" key="1">
    <source>
        <dbReference type="ARBA" id="ARBA00004236"/>
    </source>
</evidence>
<name>A0A328C5I0_9DELT</name>
<keyword evidence="9" id="KW-1185">Reference proteome</keyword>
<evidence type="ECO:0000313" key="9">
    <source>
        <dbReference type="Proteomes" id="UP000249169"/>
    </source>
</evidence>
<feature type="transmembrane region" description="Helical" evidence="7">
    <location>
        <begin position="12"/>
        <end position="33"/>
    </location>
</feature>
<dbReference type="EMBL" id="QHKO01000006">
    <property type="protein sequence ID" value="RAL21172.1"/>
    <property type="molecule type" value="Genomic_DNA"/>
</dbReference>
<organism evidence="8 9">
    <name type="scientific">Lujinxingia litoralis</name>
    <dbReference type="NCBI Taxonomy" id="2211119"/>
    <lineage>
        <taxon>Bacteria</taxon>
        <taxon>Deltaproteobacteria</taxon>
        <taxon>Bradymonadales</taxon>
        <taxon>Lujinxingiaceae</taxon>
        <taxon>Lujinxingia</taxon>
    </lineage>
</organism>
<comment type="caution">
    <text evidence="8">The sequence shown here is derived from an EMBL/GenBank/DDBJ whole genome shotgun (WGS) entry which is preliminary data.</text>
</comment>
<dbReference type="Proteomes" id="UP000249169">
    <property type="component" value="Unassembled WGS sequence"/>
</dbReference>
<proteinExistence type="predicted"/>
<comment type="subcellular location">
    <subcellularLocation>
        <location evidence="1">Cell membrane</location>
    </subcellularLocation>
</comment>
<evidence type="ECO:0000313" key="8">
    <source>
        <dbReference type="EMBL" id="RAL21172.1"/>
    </source>
</evidence>
<protein>
    <recommendedName>
        <fullName evidence="10">Flagellar protein</fullName>
    </recommendedName>
</protein>
<dbReference type="Pfam" id="PF04347">
    <property type="entry name" value="FliO"/>
    <property type="match status" value="1"/>
</dbReference>
<dbReference type="AlphaFoldDB" id="A0A328C5I0"/>
<gene>
    <name evidence="8" type="ORF">DL240_13650</name>
</gene>
<dbReference type="GO" id="GO:0016020">
    <property type="term" value="C:membrane"/>
    <property type="evidence" value="ECO:0007669"/>
    <property type="project" value="InterPro"/>
</dbReference>
<evidence type="ECO:0000256" key="4">
    <source>
        <dbReference type="ARBA" id="ARBA00022989"/>
    </source>
</evidence>
<evidence type="ECO:0000256" key="6">
    <source>
        <dbReference type="SAM" id="MobiDB-lite"/>
    </source>
</evidence>
<dbReference type="InterPro" id="IPR022781">
    <property type="entry name" value="Flagellar_biosynth_FliO"/>
</dbReference>
<feature type="region of interest" description="Disordered" evidence="6">
    <location>
        <begin position="86"/>
        <end position="146"/>
    </location>
</feature>
<dbReference type="GO" id="GO:0044781">
    <property type="term" value="P:bacterial-type flagellum organization"/>
    <property type="evidence" value="ECO:0007669"/>
    <property type="project" value="InterPro"/>
</dbReference>
<keyword evidence="3 7" id="KW-0812">Transmembrane</keyword>
<evidence type="ECO:0008006" key="10">
    <source>
        <dbReference type="Google" id="ProtNLM"/>
    </source>
</evidence>
<feature type="compositionally biased region" description="Basic and acidic residues" evidence="6">
    <location>
        <begin position="134"/>
        <end position="146"/>
    </location>
</feature>
<keyword evidence="4 7" id="KW-1133">Transmembrane helix</keyword>
<evidence type="ECO:0000256" key="3">
    <source>
        <dbReference type="ARBA" id="ARBA00022692"/>
    </source>
</evidence>
<evidence type="ECO:0000256" key="5">
    <source>
        <dbReference type="ARBA" id="ARBA00023136"/>
    </source>
</evidence>